<dbReference type="EMBL" id="FNYD01000003">
    <property type="protein sequence ID" value="SEJ12915.1"/>
    <property type="molecule type" value="Genomic_DNA"/>
</dbReference>
<sequence>MRWIGHALIAAALIWMAGSLYWNMDVEGFGRGFCAALAFAYLAREGRAFLDDDEGGQG</sequence>
<name>A0A1H6WKM1_9RHOB</name>
<dbReference type="RefSeq" id="WP_177175406.1">
    <property type="nucleotide sequence ID" value="NZ_BMGV01000003.1"/>
</dbReference>
<gene>
    <name evidence="1" type="ORF">SAMN05444007_103387</name>
</gene>
<accession>A0A1H6WKM1</accession>
<evidence type="ECO:0000313" key="1">
    <source>
        <dbReference type="EMBL" id="SEJ12915.1"/>
    </source>
</evidence>
<protein>
    <submittedName>
        <fullName evidence="1">Uncharacterized protein</fullName>
    </submittedName>
</protein>
<dbReference type="AlphaFoldDB" id="A0A1H6WKM1"/>
<organism evidence="1 2">
    <name type="scientific">Cribrihabitans marinus</name>
    <dbReference type="NCBI Taxonomy" id="1227549"/>
    <lineage>
        <taxon>Bacteria</taxon>
        <taxon>Pseudomonadati</taxon>
        <taxon>Pseudomonadota</taxon>
        <taxon>Alphaproteobacteria</taxon>
        <taxon>Rhodobacterales</taxon>
        <taxon>Paracoccaceae</taxon>
        <taxon>Cribrihabitans</taxon>
    </lineage>
</organism>
<dbReference type="STRING" id="1227549.SAMN05444007_103387"/>
<dbReference type="Proteomes" id="UP000199379">
    <property type="component" value="Unassembled WGS sequence"/>
</dbReference>
<proteinExistence type="predicted"/>
<evidence type="ECO:0000313" key="2">
    <source>
        <dbReference type="Proteomes" id="UP000199379"/>
    </source>
</evidence>
<keyword evidence="2" id="KW-1185">Reference proteome</keyword>
<reference evidence="1 2" key="1">
    <citation type="submission" date="2016-10" db="EMBL/GenBank/DDBJ databases">
        <authorList>
            <person name="de Groot N.N."/>
        </authorList>
    </citation>
    <scope>NUCLEOTIDE SEQUENCE [LARGE SCALE GENOMIC DNA]</scope>
    <source>
        <strain evidence="1 2">DSM 29340</strain>
    </source>
</reference>